<keyword evidence="7" id="KW-0677">Repeat</keyword>
<dbReference type="GO" id="GO:0004315">
    <property type="term" value="F:3-oxoacyl-[acyl-carrier-protein] synthase activity"/>
    <property type="evidence" value="ECO:0007669"/>
    <property type="project" value="InterPro"/>
</dbReference>
<dbReference type="GO" id="GO:0005886">
    <property type="term" value="C:plasma membrane"/>
    <property type="evidence" value="ECO:0007669"/>
    <property type="project" value="TreeGrafter"/>
</dbReference>
<evidence type="ECO:0000256" key="2">
    <source>
        <dbReference type="ARBA" id="ARBA00004792"/>
    </source>
</evidence>
<dbReference type="SUPFAM" id="SSF47336">
    <property type="entry name" value="ACP-like"/>
    <property type="match status" value="2"/>
</dbReference>
<dbReference type="Gene3D" id="3.10.129.110">
    <property type="entry name" value="Polyketide synthase dehydratase"/>
    <property type="match status" value="1"/>
</dbReference>
<dbReference type="Pfam" id="PF22621">
    <property type="entry name" value="CurL-like_PKS_C"/>
    <property type="match status" value="1"/>
</dbReference>
<evidence type="ECO:0000256" key="7">
    <source>
        <dbReference type="ARBA" id="ARBA00022737"/>
    </source>
</evidence>
<dbReference type="GO" id="GO:0005737">
    <property type="term" value="C:cytoplasm"/>
    <property type="evidence" value="ECO:0007669"/>
    <property type="project" value="UniProtKB-SubCell"/>
</dbReference>
<sequence length="2616" mass="285597">MGRAFRAMEKTTANDLNDISLPTQRRAGQRQTVQQQTRRQIGGGVDSGAKTEPNASKVAIVGFSGRFPGADNTEEFWRLLVQGHSAISEFPYWNVPGIAERRHLRKEFACPGGFIKDPMAFDADFFKISAREAEAMDPQHRIVLEQTWAAFEDAGIPPQSLRGSDTGVYIGVSSADYNGLLARTAAGAHDATGNAHSIIANRISYLFDFHGPSAPVDTACSSSLVAVYKAAQAILNGDCTVAVAGGVNLCFEPMVFIGAAKAGMLSPTGRCKTFAADADGYVRGEGVGVLILKDYQQALADGDNIVATIIGSARNHGGHANSLTAPNSTAQANLIKQACRGVDIDSIGYIEVHGTGTRLGDPIEISGLKQAFAELGRSSERRCYLGSVKTNIGHLESAAGIAGLIKTLLVLKHGYLPKSLHSEQLNPYIDLADSPFEVLQQAREWPQQSDTPRRAGVSSFGFGGTNAHIVLEAAEPPVGVTAQGSAATIFPISARTPDALKSRVKQLIDFIAQRPQLALPDLAASLQLGREAMECRLAIVADSRDSLLDQLGHYLTNGDDQGDEPAGDIATGEVLRALQQQDRDTLLALWCRGATVDWRQLYPDGRAHRIPLPTYPFSRETYWISAALAVEHSGEPILHPLVQRNTSDLAGQRFSSRFNGNEFFFDEHRVNGVKILPGVAYLEMARAAVELSLADDEALVQFKHIAWQHPMRHDGGELAIDIELSEQDNGEILFEILGATVDGPSYCRGVALLGTAQALPQLNLPAIAAATEQQRLEPQQCYQILGKMGLNYGEHFRGISELQAGNGQVLAKLALPGEPSEADECDKSLRLPPGLLDSALQAALGLALVDPTQSDARREPLVPFALDGVILGDLNLLGNGCYAWVRYAANHHPGRINKLDVDLCDAQGRVALRLLGFSSKRLDSSQAKSLVMAPIWRDKAPRQDGERHYNRQLILLAGNQPIMLDKLADCCQERRSGRQISVERLPAAAEDPALALQSLAGVLLGYLKDNRSDSLVQLVLLDSDHGPRLTAPVFASLQALLKTAKNEGLIAAGQCIEVSGIHSPESLAQLLIEDSDQDDERVRYQDSVGTRYQCQVASWRETALAATGTAPWRAGGVYLLTGGVGGLGLLLAEAIAREAHGAKLILASRSAGQLSSKAAERIADIKKLGAQVQLEALDVADRTAVDELIARCEREFGGINGIFHCAGLTRDSLLNNKSEADWAAVLRPKVAGVLNLDRASAHLALDCFVLFSSVSAVIGNVGQGDYALANAFLDEFTGWRNRQTAAGHRHGRTLAVNWPLWRNGGMQIDPQREQLMVEQTGIQPLSDHGGLELLRRALADTSAPERLMVLEGNTAKIKAFIAAQWHEPVSAMFDEPVAAEQPAAPTTQILVDEPSPVANANDESVHRDLTEPAIRYFKQLLSTTLKRPVEKIDSDGSFERYGVDSIILTELTTKLEQSFGSLPNTLLYEYQTVRELSEYFIHHHRDALQQRVLGEPVNRRTTAKNEQKTEPVAQVEKVEQIAVATQLPARKRRRRAARQDTPSMANSSRELAIVGISGRYPGAEDLEAFWHKLAGGEDLISEVPTQRWDHQAYFADQRDRFDKTYCKWGGFLDGVEDFDPLFFNLSPREAEIINPNDRLFIETCWNLLESAGLTRQRLKQQYQQQVGVFVGVMYQQYQAFEADFVRESLVSVTSYSAIANRVSYFFDFQGPSLAIDTMCSSSISAIHAAGEALRNGDCRLAIAGGVNLTLHPKKYIGLSIGKVLGSHASSRSFADGDGYLPAEGVGAVLLKTLADAERDGDQILAVIKSTAVNHGGHTHGFSMPSAKAEAALIDSNFKRAGVDPRTISYVEAAANGSAMGDAIELSALNRVFGQAGVAHQSCAIGSVKSNIGHAEAASGMSQLSKLVLQLQHQQLAPSLLLGSLNPKLDFENSPFVLQRELGHWPQPVVETDGVSRQYPRRAALSAFGAGGSNAHLVLEEYQKHQQTPGQLEGNVAQVENGVLYIVPISAKSVRSLHQGVSRLARHLDTHPDLRINDVAYTLQVGREAMPWRLALLVKSMDELRAALYKIVQVLNRGDGMAALEKLNLPLFFGNIDEVPAAIASLLSGPGADALSRSLMAADERQQLALFWTQGGEISWDNLAENTSAGYGVKIVSLPTYAFDKKRYWLEQSNTPKTLHDNAMAASATQQTSDSTAVNVVDEHVSHEETAAEHGLRVLADLLGMQPQELSPAKPLSVYGADSIVMVQLAMRLQAEIDPELALANIQQCVTIQDLLALLNERGERASAKGPMLPVKISELFTRPTTHFLELQRLNTVDDGRPIFWFHGALGGTEIYQELAHHIDRPFFGLQAKGWMTEREPLQGIEAMAAYYVQAIQSVQPQGPYDLGGYSLGGMLAYEVTRQLQESGEAVTTLVMLDSPDVTGERTAKLADKTRLLQAVNMSLQMTISDTPERFAEVLIHRDEIDLSLSHQEYRQQLMTLARQRGLKISDDRLQQMMEQVARIQQSYQVEHYQILPLPKAEEVACYYFRNASGLWMGDLEPYFSTDSQEFAAFNHTNYWQEWQRQLPSFEMIEVNSSSHMTLLTEPEVFDVIAEFCVSLYGQELIEGKRGVRTVLT</sequence>
<dbReference type="SUPFAM" id="SSF51735">
    <property type="entry name" value="NAD(P)-binding Rossmann-fold domains"/>
    <property type="match status" value="1"/>
</dbReference>
<dbReference type="InterPro" id="IPR018201">
    <property type="entry name" value="Ketoacyl_synth_AS"/>
</dbReference>
<feature type="domain" description="PKS/mFAS DH" evidence="13">
    <location>
        <begin position="639"/>
        <end position="928"/>
    </location>
</feature>
<dbReference type="GO" id="GO:0031177">
    <property type="term" value="F:phosphopantetheine binding"/>
    <property type="evidence" value="ECO:0007669"/>
    <property type="project" value="InterPro"/>
</dbReference>
<comment type="pathway">
    <text evidence="2">Antibiotic biosynthesis.</text>
</comment>
<dbReference type="Pfam" id="PF02801">
    <property type="entry name" value="Ketoacyl-synt_C"/>
    <property type="match status" value="2"/>
</dbReference>
<dbReference type="InterPro" id="IPR036291">
    <property type="entry name" value="NAD(P)-bd_dom_sf"/>
</dbReference>
<feature type="domain" description="Carrier" evidence="11">
    <location>
        <begin position="2208"/>
        <end position="2282"/>
    </location>
</feature>
<dbReference type="InterPro" id="IPR036736">
    <property type="entry name" value="ACP-like_sf"/>
</dbReference>
<evidence type="ECO:0000313" key="14">
    <source>
        <dbReference type="EMBL" id="CAL69894.1"/>
    </source>
</evidence>
<evidence type="ECO:0000259" key="13">
    <source>
        <dbReference type="PROSITE" id="PS52019"/>
    </source>
</evidence>
<dbReference type="FunFam" id="3.40.47.10:FF:000019">
    <property type="entry name" value="Polyketide synthase type I"/>
    <property type="match status" value="2"/>
</dbReference>
<evidence type="ECO:0000256" key="5">
    <source>
        <dbReference type="ARBA" id="ARBA00022553"/>
    </source>
</evidence>
<evidence type="ECO:0000256" key="8">
    <source>
        <dbReference type="ARBA" id="ARBA00054155"/>
    </source>
</evidence>
<evidence type="ECO:0000256" key="4">
    <source>
        <dbReference type="ARBA" id="ARBA00022490"/>
    </source>
</evidence>
<dbReference type="PROSITE" id="PS00012">
    <property type="entry name" value="PHOSPHOPANTETHEINE"/>
    <property type="match status" value="1"/>
</dbReference>
<dbReference type="InterPro" id="IPR020841">
    <property type="entry name" value="PKS_Beta-ketoAc_synthase_dom"/>
</dbReference>
<dbReference type="Gene3D" id="3.40.50.720">
    <property type="entry name" value="NAD(P)-binding Rossmann-like Domain"/>
    <property type="match status" value="1"/>
</dbReference>
<dbReference type="SMART" id="SM00823">
    <property type="entry name" value="PKS_PP"/>
    <property type="match status" value="2"/>
</dbReference>
<proteinExistence type="predicted"/>
<evidence type="ECO:0000259" key="12">
    <source>
        <dbReference type="PROSITE" id="PS52004"/>
    </source>
</evidence>
<dbReference type="Pfam" id="PF00109">
    <property type="entry name" value="ketoacyl-synt"/>
    <property type="match status" value="2"/>
</dbReference>
<feature type="region of interest" description="N-terminal hotdog fold" evidence="9">
    <location>
        <begin position="639"/>
        <end position="758"/>
    </location>
</feature>
<dbReference type="PANTHER" id="PTHR43775">
    <property type="entry name" value="FATTY ACID SYNTHASE"/>
    <property type="match status" value="1"/>
</dbReference>
<feature type="domain" description="Ketosynthase family 3 (KS3)" evidence="12">
    <location>
        <begin position="1548"/>
        <end position="1980"/>
    </location>
</feature>
<feature type="compositionally biased region" description="Low complexity" evidence="10">
    <location>
        <begin position="23"/>
        <end position="40"/>
    </location>
</feature>
<dbReference type="SMART" id="SM01294">
    <property type="entry name" value="PKS_PP_betabranch"/>
    <property type="match status" value="1"/>
</dbReference>
<dbReference type="InterPro" id="IPR014031">
    <property type="entry name" value="Ketoacyl_synth_C"/>
</dbReference>
<dbReference type="Pfam" id="PF00550">
    <property type="entry name" value="PP-binding"/>
    <property type="match status" value="2"/>
</dbReference>
<dbReference type="Pfam" id="PF08659">
    <property type="entry name" value="KR"/>
    <property type="match status" value="1"/>
</dbReference>
<comment type="function">
    <text evidence="8">Involved in production of the polyketide antibiotic thailandamide.</text>
</comment>
<dbReference type="InterPro" id="IPR020806">
    <property type="entry name" value="PKS_PP-bd"/>
</dbReference>
<dbReference type="InterPro" id="IPR014030">
    <property type="entry name" value="Ketoacyl_synth_N"/>
</dbReference>
<feature type="region of interest" description="Disordered" evidence="10">
    <location>
        <begin position="1"/>
        <end position="51"/>
    </location>
</feature>
<dbReference type="Gene3D" id="3.40.50.1820">
    <property type="entry name" value="alpha/beta hydrolase"/>
    <property type="match status" value="1"/>
</dbReference>
<dbReference type="SMART" id="SM00822">
    <property type="entry name" value="PKS_KR"/>
    <property type="match status" value="1"/>
</dbReference>
<keyword evidence="6" id="KW-0808">Transferase</keyword>
<dbReference type="GO" id="GO:0004312">
    <property type="term" value="F:fatty acid synthase activity"/>
    <property type="evidence" value="ECO:0007669"/>
    <property type="project" value="TreeGrafter"/>
</dbReference>
<dbReference type="SMART" id="SM00826">
    <property type="entry name" value="PKS_DH"/>
    <property type="match status" value="1"/>
</dbReference>
<dbReference type="CDD" id="cd00833">
    <property type="entry name" value="PKS"/>
    <property type="match status" value="2"/>
</dbReference>
<evidence type="ECO:0000256" key="1">
    <source>
        <dbReference type="ARBA" id="ARBA00004496"/>
    </source>
</evidence>
<dbReference type="InterPro" id="IPR029058">
    <property type="entry name" value="AB_hydrolase_fold"/>
</dbReference>
<dbReference type="CDD" id="cd08953">
    <property type="entry name" value="KR_2_SDR_x"/>
    <property type="match status" value="1"/>
</dbReference>
<name>A1KQS2_9BURK</name>
<dbReference type="InterPro" id="IPR016039">
    <property type="entry name" value="Thiolase-like"/>
</dbReference>
<feature type="domain" description="Carrier" evidence="11">
    <location>
        <begin position="1408"/>
        <end position="1484"/>
    </location>
</feature>
<dbReference type="Gene3D" id="1.10.1240.100">
    <property type="match status" value="2"/>
</dbReference>
<dbReference type="GO" id="GO:0006633">
    <property type="term" value="P:fatty acid biosynthetic process"/>
    <property type="evidence" value="ECO:0007669"/>
    <property type="project" value="InterPro"/>
</dbReference>
<protein>
    <submittedName>
        <fullName evidence="14">RhiF protein</fullName>
    </submittedName>
</protein>
<dbReference type="InterPro" id="IPR006162">
    <property type="entry name" value="Ppantetheine_attach_site"/>
</dbReference>
<dbReference type="Gene3D" id="3.40.47.10">
    <property type="match status" value="2"/>
</dbReference>
<keyword evidence="4" id="KW-0963">Cytoplasm</keyword>
<dbReference type="PANTHER" id="PTHR43775:SF37">
    <property type="entry name" value="SI:DKEY-61P9.11"/>
    <property type="match status" value="1"/>
</dbReference>
<evidence type="ECO:0000256" key="3">
    <source>
        <dbReference type="ARBA" id="ARBA00022450"/>
    </source>
</evidence>
<dbReference type="InterPro" id="IPR042104">
    <property type="entry name" value="PKS_dehydratase_sf"/>
</dbReference>
<organism evidence="14">
    <name type="scientific">Mycetohabitans rhizoxinica</name>
    <dbReference type="NCBI Taxonomy" id="412963"/>
    <lineage>
        <taxon>Bacteria</taxon>
        <taxon>Pseudomonadati</taxon>
        <taxon>Pseudomonadota</taxon>
        <taxon>Betaproteobacteria</taxon>
        <taxon>Burkholderiales</taxon>
        <taxon>Burkholderiaceae</taxon>
        <taxon>Mycetohabitans</taxon>
    </lineage>
</organism>
<evidence type="ECO:0000256" key="9">
    <source>
        <dbReference type="PROSITE-ProRule" id="PRU01363"/>
    </source>
</evidence>
<feature type="domain" description="Ketosynthase family 3 (KS3)" evidence="12">
    <location>
        <begin position="55"/>
        <end position="473"/>
    </location>
</feature>
<dbReference type="EMBL" id="AM411073">
    <property type="protein sequence ID" value="CAL69894.1"/>
    <property type="molecule type" value="Genomic_DNA"/>
</dbReference>
<dbReference type="PROSITE" id="PS52004">
    <property type="entry name" value="KS3_2"/>
    <property type="match status" value="2"/>
</dbReference>
<feature type="active site" description="Proton acceptor; for dehydratase activity" evidence="9">
    <location>
        <position position="668"/>
    </location>
</feature>
<dbReference type="SUPFAM" id="SSF53901">
    <property type="entry name" value="Thiolase-like"/>
    <property type="match status" value="2"/>
</dbReference>
<dbReference type="Pfam" id="PF14765">
    <property type="entry name" value="PS-DH"/>
    <property type="match status" value="1"/>
</dbReference>
<evidence type="ECO:0000256" key="6">
    <source>
        <dbReference type="ARBA" id="ARBA00022679"/>
    </source>
</evidence>
<dbReference type="GO" id="GO:0071770">
    <property type="term" value="P:DIM/DIP cell wall layer assembly"/>
    <property type="evidence" value="ECO:0007669"/>
    <property type="project" value="TreeGrafter"/>
</dbReference>
<dbReference type="InterPro" id="IPR009081">
    <property type="entry name" value="PP-bd_ACP"/>
</dbReference>
<dbReference type="PROSITE" id="PS50075">
    <property type="entry name" value="CARRIER"/>
    <property type="match status" value="2"/>
</dbReference>
<dbReference type="OMA" id="PRRSMIN"/>
<dbReference type="Pfam" id="PF00975">
    <property type="entry name" value="Thioesterase"/>
    <property type="match status" value="1"/>
</dbReference>
<dbReference type="Pfam" id="PF22336">
    <property type="entry name" value="RhiE-like_linker"/>
    <property type="match status" value="1"/>
</dbReference>
<gene>
    <name evidence="14" type="primary">rhiF</name>
</gene>
<feature type="active site" description="Proton donor; for dehydratase activity" evidence="9">
    <location>
        <position position="837"/>
    </location>
</feature>
<dbReference type="InterPro" id="IPR013968">
    <property type="entry name" value="PKS_KR"/>
</dbReference>
<dbReference type="PROSITE" id="PS52019">
    <property type="entry name" value="PKS_MFAS_DH"/>
    <property type="match status" value="1"/>
</dbReference>
<dbReference type="InterPro" id="IPR020807">
    <property type="entry name" value="PKS_DH"/>
</dbReference>
<dbReference type="InterPro" id="IPR049551">
    <property type="entry name" value="PKS_DH_C"/>
</dbReference>
<dbReference type="Gene3D" id="1.10.1200.10">
    <property type="entry name" value="ACP-like"/>
    <property type="match status" value="2"/>
</dbReference>
<dbReference type="InterPro" id="IPR049900">
    <property type="entry name" value="PKS_mFAS_DH"/>
</dbReference>
<comment type="subcellular location">
    <subcellularLocation>
        <location evidence="1">Cytoplasm</location>
    </subcellularLocation>
</comment>
<evidence type="ECO:0000259" key="11">
    <source>
        <dbReference type="PROSITE" id="PS50075"/>
    </source>
</evidence>
<dbReference type="InterPro" id="IPR057326">
    <property type="entry name" value="KR_dom"/>
</dbReference>
<feature type="region of interest" description="C-terminal hotdog fold" evidence="9">
    <location>
        <begin position="772"/>
        <end position="928"/>
    </location>
</feature>
<evidence type="ECO:0000256" key="10">
    <source>
        <dbReference type="SAM" id="MobiDB-lite"/>
    </source>
</evidence>
<dbReference type="SMART" id="SM00825">
    <property type="entry name" value="PKS_KS"/>
    <property type="match status" value="2"/>
</dbReference>
<accession>A1KQS2</accession>
<reference evidence="14" key="1">
    <citation type="journal article" date="2007" name="ChemBioChem">
        <title>A gene cluster encoding rhizoxin biosynthesis in "Burkholderia rhizoxina", the bacterial endosymbiont of the fungus Rhizopus microsporus.</title>
        <authorList>
            <person name="Partida-Martinez L.P."/>
            <person name="Hertweck C."/>
        </authorList>
    </citation>
    <scope>NUCLEOTIDE SEQUENCE</scope>
    <source>
        <strain evidence="14">B1</strain>
    </source>
</reference>
<dbReference type="Pfam" id="PF21089">
    <property type="entry name" value="PKS_DH_N"/>
    <property type="match status" value="1"/>
</dbReference>
<dbReference type="PROSITE" id="PS00606">
    <property type="entry name" value="KS3_1"/>
    <property type="match status" value="1"/>
</dbReference>
<feature type="compositionally biased region" description="Polar residues" evidence="10">
    <location>
        <begin position="11"/>
        <end position="22"/>
    </location>
</feature>
<dbReference type="InterPro" id="IPR049552">
    <property type="entry name" value="PKS_DH_N"/>
</dbReference>
<keyword evidence="5" id="KW-0597">Phosphoprotein</keyword>
<dbReference type="InterPro" id="IPR001031">
    <property type="entry name" value="Thioesterase"/>
</dbReference>
<keyword evidence="3" id="KW-0596">Phosphopantetheine</keyword>
<dbReference type="InterPro" id="IPR054514">
    <property type="entry name" value="RhiE-like_linker"/>
</dbReference>
<dbReference type="SUPFAM" id="SSF53474">
    <property type="entry name" value="alpha/beta-Hydrolases"/>
    <property type="match status" value="1"/>
</dbReference>
<dbReference type="InterPro" id="IPR050091">
    <property type="entry name" value="PKS_NRPS_Biosynth_Enz"/>
</dbReference>